<organism evidence="2 3">
    <name type="scientific">Cellulomonas phragmiteti</name>
    <dbReference type="NCBI Taxonomy" id="478780"/>
    <lineage>
        <taxon>Bacteria</taxon>
        <taxon>Bacillati</taxon>
        <taxon>Actinomycetota</taxon>
        <taxon>Actinomycetes</taxon>
        <taxon>Micrococcales</taxon>
        <taxon>Cellulomonadaceae</taxon>
        <taxon>Cellulomonas</taxon>
    </lineage>
</organism>
<gene>
    <name evidence="2" type="ORF">Cph01nite_14960</name>
</gene>
<evidence type="ECO:0000256" key="1">
    <source>
        <dbReference type="SAM" id="MobiDB-lite"/>
    </source>
</evidence>
<name>A0ABQ4DK69_9CELL</name>
<protein>
    <submittedName>
        <fullName evidence="2">Uncharacterized protein</fullName>
    </submittedName>
</protein>
<reference evidence="2 3" key="1">
    <citation type="submission" date="2021-01" db="EMBL/GenBank/DDBJ databases">
        <title>Whole genome shotgun sequence of Cellulomonas phragmiteti NBRC 110785.</title>
        <authorList>
            <person name="Komaki H."/>
            <person name="Tamura T."/>
        </authorList>
    </citation>
    <scope>NUCLEOTIDE SEQUENCE [LARGE SCALE GENOMIC DNA]</scope>
    <source>
        <strain evidence="2 3">NBRC 110785</strain>
    </source>
</reference>
<accession>A0ABQ4DK69</accession>
<dbReference type="EMBL" id="BONP01000007">
    <property type="protein sequence ID" value="GIG39734.1"/>
    <property type="molecule type" value="Genomic_DNA"/>
</dbReference>
<sequence>MRDVVCAMGATSGVLGVRAHASAHDDEVVGTGRGPRARGGTGRVSGSADSRHTGPQRRDSTDTCRGSRGGSRDEGGTPAGDAGGVVRIARHVFEGWTVVQDPVGRVTRDLRPRPAPRVVGRIVGP</sequence>
<feature type="compositionally biased region" description="Gly residues" evidence="1">
    <location>
        <begin position="31"/>
        <end position="43"/>
    </location>
</feature>
<dbReference type="Proteomes" id="UP000614741">
    <property type="component" value="Unassembled WGS sequence"/>
</dbReference>
<feature type="compositionally biased region" description="Basic and acidic residues" evidence="1">
    <location>
        <begin position="49"/>
        <end position="62"/>
    </location>
</feature>
<proteinExistence type="predicted"/>
<evidence type="ECO:0000313" key="3">
    <source>
        <dbReference type="Proteomes" id="UP000614741"/>
    </source>
</evidence>
<feature type="region of interest" description="Disordered" evidence="1">
    <location>
        <begin position="17"/>
        <end position="83"/>
    </location>
</feature>
<comment type="caution">
    <text evidence="2">The sequence shown here is derived from an EMBL/GenBank/DDBJ whole genome shotgun (WGS) entry which is preliminary data.</text>
</comment>
<evidence type="ECO:0000313" key="2">
    <source>
        <dbReference type="EMBL" id="GIG39734.1"/>
    </source>
</evidence>
<keyword evidence="3" id="KW-1185">Reference proteome</keyword>